<dbReference type="InterPro" id="IPR029058">
    <property type="entry name" value="AB_hydrolase_fold"/>
</dbReference>
<proteinExistence type="predicted"/>
<dbReference type="AlphaFoldDB" id="A0AAD5Q698"/>
<dbReference type="Proteomes" id="UP001209570">
    <property type="component" value="Unassembled WGS sequence"/>
</dbReference>
<comment type="caution">
    <text evidence="1">The sequence shown here is derived from an EMBL/GenBank/DDBJ whole genome shotgun (WGS) entry which is preliminary data.</text>
</comment>
<dbReference type="SUPFAM" id="SSF53474">
    <property type="entry name" value="alpha/beta-Hydrolases"/>
    <property type="match status" value="1"/>
</dbReference>
<sequence length="565" mass="60919">MTTTESSTSSKGIWKKAVAGLAGVGLAAAAAFGVFATHSEHFQHPTHRVLEEIAAAKSIQVTFVPRDASNALAGSKITGLLFPRRSATGELQFDGRLSYVFVNQQYNFTLVDGRGFSTVEELSTRKVVRNECLFARNVPPVFLLSETLRHARVVDNPPNGMTIPCPDGKLVEFRFADEPFLFCSRHNGAIDKVHGEDIDATIQLLQDNTQSEPAVSVLSRAGGLPISECESLVDAHAQAVAGAPATTVRRALQHAKQRARDAIQVLKGEDRHLEAWESCSSCATGPKPCLFVHGLGESTDAPETDNFKSYWGDVQTKLPCCSSVRFMRLNTIENSWYNPSLAKKVCNAAMQMSGSKDPMNLQNIAIIAHSMGNLILANAAIQRICAVGSTAKWIALGGPIEGSQSSNFGLRMCRDNPDSRWDDGVVSALRSLGICPAKDGMSSLVHKETVPTNTQLRAMFDRAESVYRSLVSAAMCGVSNVGLASFGSAKYSMLGRLSGHASSNNDGAVEFGTCRGSVAESWFQTSWRGGAFYKAALNHGDVALATGDGWWGDDRKPIKWLNCQL</sequence>
<reference evidence="1" key="1">
    <citation type="submission" date="2021-12" db="EMBL/GenBank/DDBJ databases">
        <title>Prjna785345.</title>
        <authorList>
            <person name="Rujirawat T."/>
            <person name="Krajaejun T."/>
        </authorList>
    </citation>
    <scope>NUCLEOTIDE SEQUENCE</scope>
    <source>
        <strain evidence="1">Pi057C3</strain>
    </source>
</reference>
<dbReference type="PANTHER" id="PTHR22538">
    <property type="entry name" value="CILIA- AND FLAGELLA-ASSOCIATED PROTEIN 74"/>
    <property type="match status" value="1"/>
</dbReference>
<dbReference type="PANTHER" id="PTHR22538:SF1">
    <property type="entry name" value="VWFD DOMAIN-CONTAINING PROTEIN"/>
    <property type="match status" value="1"/>
</dbReference>
<name>A0AAD5Q698_PYTIN</name>
<evidence type="ECO:0000313" key="1">
    <source>
        <dbReference type="EMBL" id="KAJ0396088.1"/>
    </source>
</evidence>
<organism evidence="1 2">
    <name type="scientific">Pythium insidiosum</name>
    <name type="common">Pythiosis disease agent</name>
    <dbReference type="NCBI Taxonomy" id="114742"/>
    <lineage>
        <taxon>Eukaryota</taxon>
        <taxon>Sar</taxon>
        <taxon>Stramenopiles</taxon>
        <taxon>Oomycota</taxon>
        <taxon>Peronosporomycetes</taxon>
        <taxon>Pythiales</taxon>
        <taxon>Pythiaceae</taxon>
        <taxon>Pythium</taxon>
    </lineage>
</organism>
<gene>
    <name evidence="1" type="ORF">P43SY_006656</name>
</gene>
<protein>
    <submittedName>
        <fullName evidence="1">Uncharacterized protein</fullName>
    </submittedName>
</protein>
<accession>A0AAD5Q698</accession>
<dbReference type="EMBL" id="JAKCXM010000311">
    <property type="protein sequence ID" value="KAJ0396088.1"/>
    <property type="molecule type" value="Genomic_DNA"/>
</dbReference>
<keyword evidence="2" id="KW-1185">Reference proteome</keyword>
<dbReference type="Gene3D" id="3.40.50.1820">
    <property type="entry name" value="alpha/beta hydrolase"/>
    <property type="match status" value="1"/>
</dbReference>
<evidence type="ECO:0000313" key="2">
    <source>
        <dbReference type="Proteomes" id="UP001209570"/>
    </source>
</evidence>